<dbReference type="SUPFAM" id="SSF50677">
    <property type="entry name" value="ValRS/IleRS/LeuRS editing domain"/>
    <property type="match status" value="1"/>
</dbReference>
<keyword evidence="5 11" id="KW-0547">Nucleotide-binding</keyword>
<comment type="subcellular location">
    <subcellularLocation>
        <location evidence="1">Mitochondrion matrix</location>
    </subcellularLocation>
</comment>
<evidence type="ECO:0000256" key="10">
    <source>
        <dbReference type="ARBA" id="ARBA00047469"/>
    </source>
</evidence>
<dbReference type="InterPro" id="IPR025709">
    <property type="entry name" value="Leu_tRNA-synth_edit"/>
</dbReference>
<dbReference type="EC" id="6.1.1.4" evidence="3"/>
<dbReference type="Gene3D" id="3.40.50.620">
    <property type="entry name" value="HUPs"/>
    <property type="match status" value="2"/>
</dbReference>
<dbReference type="GO" id="GO:0005524">
    <property type="term" value="F:ATP binding"/>
    <property type="evidence" value="ECO:0007669"/>
    <property type="project" value="UniProtKB-KW"/>
</dbReference>
<dbReference type="Proteomes" id="UP000236544">
    <property type="component" value="Unassembled WGS sequence"/>
</dbReference>
<comment type="catalytic activity">
    <reaction evidence="10">
        <text>tRNA(Leu) + L-leucine + ATP = L-leucyl-tRNA(Leu) + AMP + diphosphate</text>
        <dbReference type="Rhea" id="RHEA:11688"/>
        <dbReference type="Rhea" id="RHEA-COMP:9613"/>
        <dbReference type="Rhea" id="RHEA-COMP:9622"/>
        <dbReference type="ChEBI" id="CHEBI:30616"/>
        <dbReference type="ChEBI" id="CHEBI:33019"/>
        <dbReference type="ChEBI" id="CHEBI:57427"/>
        <dbReference type="ChEBI" id="CHEBI:78442"/>
        <dbReference type="ChEBI" id="CHEBI:78494"/>
        <dbReference type="ChEBI" id="CHEBI:456215"/>
        <dbReference type="EC" id="6.1.1.4"/>
    </reaction>
</comment>
<dbReference type="Pfam" id="PF13603">
    <property type="entry name" value="tRNA-synt_1_2"/>
    <property type="match status" value="1"/>
</dbReference>
<evidence type="ECO:0000256" key="11">
    <source>
        <dbReference type="RuleBase" id="RU363035"/>
    </source>
</evidence>
<dbReference type="PANTHER" id="PTHR43740">
    <property type="entry name" value="LEUCYL-TRNA SYNTHETASE"/>
    <property type="match status" value="1"/>
</dbReference>
<dbReference type="PANTHER" id="PTHR43740:SF2">
    <property type="entry name" value="LEUCINE--TRNA LIGASE, MITOCHONDRIAL"/>
    <property type="match status" value="1"/>
</dbReference>
<dbReference type="AlphaFoldDB" id="A0A0P1KKC3"/>
<dbReference type="InterPro" id="IPR015413">
    <property type="entry name" value="Methionyl/Leucyl_tRNA_Synth"/>
</dbReference>
<evidence type="ECO:0000256" key="9">
    <source>
        <dbReference type="ARBA" id="ARBA00030520"/>
    </source>
</evidence>
<dbReference type="GO" id="GO:0002161">
    <property type="term" value="F:aminoacyl-tRNA deacylase activity"/>
    <property type="evidence" value="ECO:0007669"/>
    <property type="project" value="InterPro"/>
</dbReference>
<keyword evidence="17" id="KW-1185">Reference proteome</keyword>
<dbReference type="GO" id="GO:0005759">
    <property type="term" value="C:mitochondrial matrix"/>
    <property type="evidence" value="ECO:0007669"/>
    <property type="project" value="UniProtKB-SubCell"/>
</dbReference>
<proteinExistence type="inferred from homology"/>
<evidence type="ECO:0000256" key="8">
    <source>
        <dbReference type="ARBA" id="ARBA00023146"/>
    </source>
</evidence>
<dbReference type="InterPro" id="IPR009080">
    <property type="entry name" value="tRNAsynth_Ia_anticodon-bd"/>
</dbReference>
<dbReference type="Pfam" id="PF00133">
    <property type="entry name" value="tRNA-synt_1"/>
    <property type="match status" value="1"/>
</dbReference>
<evidence type="ECO:0000313" key="16">
    <source>
        <dbReference type="EMBL" id="CUS20275.1"/>
    </source>
</evidence>
<gene>
    <name evidence="16" type="ORF">LAQU0_S01e02938g</name>
</gene>
<sequence length="880" mass="98604">MKAFGPRKALLRRSSSNSSSAADLKSIGDKWKTKVLKGPTISNNEGAEKKMYILSMFPYPSGILHIGHLRVYTITDALNRFYKLNGFKVIHPMGWDAFGLPAENAAIERKINPATWTMKNISKMRLQLDNMLANLDWDREVTTCSPDYYKHTQKLFLELFKHGLAYQKDAEINWDPIDQTVLANEQVDSHGRSWRSGALVEKRQLNQWFLGITQFAHSLQKDLDLLKGWPQNVKTMQKNWIGESYGTEINFTCTNGRVIKAFTTRAETIFSVQYVALSLDHPLVREAASTDDALRQFLTMAKSLPDDSKTGFMLKGIQAKNPILQITEKMLPVFVAPYVLGSYGHGAVMGCPAHDERDFKFWAHNMPGVDVCPSVVPLESNAALDSSLPYVQNSGTLNSAAAEYAGLDLDSARVRITEELKRLGAGKQTVSYKVRDWLVSRQRYWGAPIPIIHCESCGPVAVPDDQLPVKLPNLEGFATKGNPLKGIDEFVNTKCPSCGSSAKRETDTMDTFMDSSWYFFRYTDPKNKNQLFSHEAASNHLPVDLYIGGIEHAILHLLYSRFIAKFLASIGKWDGNRVKGEPFKRLVTQGMVHGKTMADPHTGRFLKPEELDLSDPSNPVIKATGERPSVSYEKMSKSKYNGADPDKCISDHGPDATRAHVLFQAPVNDVLSWDESKIVGIERWLARVINLAVRVTKQVSNYNVRFSPSTAMSGKEISFHNEVQRLLQTISISFSESLSLNTVISDYMKITNAIEAALKSGEINLDLVLHSLKDLITAIYPVTPTISEEAREILNVNLNMKWDSYQWPKPQLVQEPQLVKYQVVVNGKVRFTHVADKSFIDDRDSATKILASSPDGQRYLAGKTIKNAIMKSKVISFVVV</sequence>
<dbReference type="InterPro" id="IPR002302">
    <property type="entry name" value="Leu-tRNA-ligase"/>
</dbReference>
<organism evidence="16 17">
    <name type="scientific">Lachancea quebecensis</name>
    <dbReference type="NCBI Taxonomy" id="1654605"/>
    <lineage>
        <taxon>Eukaryota</taxon>
        <taxon>Fungi</taxon>
        <taxon>Dikarya</taxon>
        <taxon>Ascomycota</taxon>
        <taxon>Saccharomycotina</taxon>
        <taxon>Saccharomycetes</taxon>
        <taxon>Saccharomycetales</taxon>
        <taxon>Saccharomycetaceae</taxon>
        <taxon>Lachancea</taxon>
    </lineage>
</organism>
<name>A0A0P1KKC3_9SACH</name>
<dbReference type="InterPro" id="IPR009008">
    <property type="entry name" value="Val/Leu/Ile-tRNA-synth_edit"/>
</dbReference>
<evidence type="ECO:0000256" key="5">
    <source>
        <dbReference type="ARBA" id="ARBA00022741"/>
    </source>
</evidence>
<dbReference type="CDD" id="cd00812">
    <property type="entry name" value="LeuRS_core"/>
    <property type="match status" value="1"/>
</dbReference>
<keyword evidence="6 11" id="KW-0067">ATP-binding</keyword>
<feature type="domain" description="Leucyl-tRNA synthetase editing" evidence="15">
    <location>
        <begin position="238"/>
        <end position="420"/>
    </location>
</feature>
<dbReference type="GO" id="GO:0006429">
    <property type="term" value="P:leucyl-tRNA aminoacylation"/>
    <property type="evidence" value="ECO:0007669"/>
    <property type="project" value="InterPro"/>
</dbReference>
<evidence type="ECO:0000256" key="1">
    <source>
        <dbReference type="ARBA" id="ARBA00004305"/>
    </source>
</evidence>
<dbReference type="SUPFAM" id="SSF47323">
    <property type="entry name" value="Anticodon-binding domain of a subclass of class I aminoacyl-tRNA synthetases"/>
    <property type="match status" value="1"/>
</dbReference>
<comment type="similarity">
    <text evidence="2 11">Belongs to the class-I aminoacyl-tRNA synthetase family.</text>
</comment>
<dbReference type="InterPro" id="IPR014729">
    <property type="entry name" value="Rossmann-like_a/b/a_fold"/>
</dbReference>
<evidence type="ECO:0000259" key="15">
    <source>
        <dbReference type="Pfam" id="PF13603"/>
    </source>
</evidence>
<keyword evidence="8 11" id="KW-0030">Aminoacyl-tRNA synthetase</keyword>
<dbReference type="GO" id="GO:0032543">
    <property type="term" value="P:mitochondrial translation"/>
    <property type="evidence" value="ECO:0007669"/>
    <property type="project" value="TreeGrafter"/>
</dbReference>
<dbReference type="SUPFAM" id="SSF52374">
    <property type="entry name" value="Nucleotidylyl transferase"/>
    <property type="match status" value="1"/>
</dbReference>
<evidence type="ECO:0000256" key="2">
    <source>
        <dbReference type="ARBA" id="ARBA00005594"/>
    </source>
</evidence>
<dbReference type="GO" id="GO:0004823">
    <property type="term" value="F:leucine-tRNA ligase activity"/>
    <property type="evidence" value="ECO:0007669"/>
    <property type="project" value="UniProtKB-EC"/>
</dbReference>
<feature type="compositionally biased region" description="Low complexity" evidence="12">
    <location>
        <begin position="12"/>
        <end position="22"/>
    </location>
</feature>
<dbReference type="PROSITE" id="PS00178">
    <property type="entry name" value="AA_TRNA_LIGASE_I"/>
    <property type="match status" value="1"/>
</dbReference>
<dbReference type="NCBIfam" id="TIGR00396">
    <property type="entry name" value="leuS_bact"/>
    <property type="match status" value="1"/>
</dbReference>
<evidence type="ECO:0000259" key="14">
    <source>
        <dbReference type="Pfam" id="PF09334"/>
    </source>
</evidence>
<evidence type="ECO:0000256" key="3">
    <source>
        <dbReference type="ARBA" id="ARBA00013164"/>
    </source>
</evidence>
<dbReference type="PRINTS" id="PR00985">
    <property type="entry name" value="TRNASYNTHLEU"/>
</dbReference>
<feature type="region of interest" description="Disordered" evidence="12">
    <location>
        <begin position="1"/>
        <end position="22"/>
    </location>
</feature>
<reference evidence="17" key="1">
    <citation type="submission" date="2015-10" db="EMBL/GenBank/DDBJ databases">
        <authorList>
            <person name="Devillers H."/>
        </authorList>
    </citation>
    <scope>NUCLEOTIDE SEQUENCE [LARGE SCALE GENOMIC DNA]</scope>
</reference>
<dbReference type="FunFam" id="3.40.50.620:FF:000003">
    <property type="entry name" value="Leucine--tRNA ligase"/>
    <property type="match status" value="1"/>
</dbReference>
<dbReference type="EMBL" id="LN890560">
    <property type="protein sequence ID" value="CUS20275.1"/>
    <property type="molecule type" value="Genomic_DNA"/>
</dbReference>
<protein>
    <recommendedName>
        <fullName evidence="3">leucine--tRNA ligase</fullName>
        <ecNumber evidence="3">6.1.1.4</ecNumber>
    </recommendedName>
    <alternativeName>
        <fullName evidence="9">Leucyl-tRNA synthetase</fullName>
    </alternativeName>
</protein>
<keyword evidence="4 11" id="KW-0436">Ligase</keyword>
<evidence type="ECO:0000256" key="12">
    <source>
        <dbReference type="SAM" id="MobiDB-lite"/>
    </source>
</evidence>
<dbReference type="FunFam" id="1.10.730.10:FF:000002">
    <property type="entry name" value="Leucine--tRNA ligase"/>
    <property type="match status" value="1"/>
</dbReference>
<dbReference type="InterPro" id="IPR001412">
    <property type="entry name" value="aa-tRNA-synth_I_CS"/>
</dbReference>
<keyword evidence="7 11" id="KW-0648">Protein biosynthesis</keyword>
<evidence type="ECO:0000256" key="7">
    <source>
        <dbReference type="ARBA" id="ARBA00022917"/>
    </source>
</evidence>
<dbReference type="InterPro" id="IPR002300">
    <property type="entry name" value="aa-tRNA-synth_Ia"/>
</dbReference>
<evidence type="ECO:0000259" key="13">
    <source>
        <dbReference type="Pfam" id="PF00133"/>
    </source>
</evidence>
<feature type="domain" description="Methionyl/Leucyl tRNA synthetase" evidence="14">
    <location>
        <begin position="52"/>
        <end position="188"/>
    </location>
</feature>
<dbReference type="Gene3D" id="1.10.730.10">
    <property type="entry name" value="Isoleucyl-tRNA Synthetase, Domain 1"/>
    <property type="match status" value="1"/>
</dbReference>
<accession>A0A0P1KKC3</accession>
<evidence type="ECO:0000256" key="6">
    <source>
        <dbReference type="ARBA" id="ARBA00022840"/>
    </source>
</evidence>
<evidence type="ECO:0000313" key="17">
    <source>
        <dbReference type="Proteomes" id="UP000236544"/>
    </source>
</evidence>
<dbReference type="Pfam" id="PF09334">
    <property type="entry name" value="tRNA-synt_1g"/>
    <property type="match status" value="1"/>
</dbReference>
<dbReference type="OrthoDB" id="15954at2759"/>
<feature type="domain" description="Aminoacyl-tRNA synthetase class Ia" evidence="13">
    <location>
        <begin position="434"/>
        <end position="593"/>
    </location>
</feature>
<dbReference type="FunFam" id="3.40.50.620:FF:000100">
    <property type="entry name" value="probable leucine--tRNA ligase, mitochondrial"/>
    <property type="match status" value="1"/>
</dbReference>
<evidence type="ECO:0000256" key="4">
    <source>
        <dbReference type="ARBA" id="ARBA00022598"/>
    </source>
</evidence>